<sequence length="174" mass="19004">MAAPKFSPVAPRDAIRYYESPDHVPDAWVPTRPGDITGFQPKGDRLGAPGPDQGFAIKIANSLRPKLHLQAGENADDVVRGCLGVALRRASMFSRAPVVHDLTIAFTVWGFYDEAPADELVAIRSAMFEGLRHVGHHYTESRQVVDAVPASTLEMTPAAVEQAYRADWRSLLAV</sequence>
<evidence type="ECO:0000313" key="1">
    <source>
        <dbReference type="EMBL" id="BAN01619.1"/>
    </source>
</evidence>
<protein>
    <submittedName>
        <fullName evidence="1">Uncharacterized protein</fullName>
    </submittedName>
</protein>
<dbReference type="Proteomes" id="UP000011863">
    <property type="component" value="Chromosome"/>
</dbReference>
<accession>A0A6C7E8U0</accession>
<name>A0A6C7E8U0_ILUCY</name>
<keyword evidence="2" id="KW-1185">Reference proteome</keyword>
<organism evidence="1 2">
    <name type="scientific">Ilumatobacter coccineus (strain NBRC 103263 / KCTC 29153 / YM16-304)</name>
    <dbReference type="NCBI Taxonomy" id="1313172"/>
    <lineage>
        <taxon>Bacteria</taxon>
        <taxon>Bacillati</taxon>
        <taxon>Actinomycetota</taxon>
        <taxon>Acidimicrobiia</taxon>
        <taxon>Acidimicrobiales</taxon>
        <taxon>Ilumatobacteraceae</taxon>
        <taxon>Ilumatobacter</taxon>
    </lineage>
</organism>
<dbReference type="EMBL" id="AP012057">
    <property type="protein sequence ID" value="BAN01619.1"/>
    <property type="molecule type" value="Genomic_DNA"/>
</dbReference>
<evidence type="ECO:0000313" key="2">
    <source>
        <dbReference type="Proteomes" id="UP000011863"/>
    </source>
</evidence>
<proteinExistence type="predicted"/>
<gene>
    <name evidence="1" type="ORF">YM304_13050</name>
</gene>
<reference evidence="1 2" key="1">
    <citation type="journal article" date="2013" name="Int. J. Syst. Evol. Microbiol.">
        <title>Ilumatobacter nonamiense sp. nov. and Ilumatobacter coccineum sp. nov., isolated from seashore sand.</title>
        <authorList>
            <person name="Matsumoto A."/>
            <person name="Kasai H."/>
            <person name="Matsuo Y."/>
            <person name="Shizuri Y."/>
            <person name="Ichikawa N."/>
            <person name="Fujita N."/>
            <person name="Omura S."/>
            <person name="Takahashi Y."/>
        </authorList>
    </citation>
    <scope>NUCLEOTIDE SEQUENCE [LARGE SCALE GENOMIC DNA]</scope>
    <source>
        <strain evidence="2">NBRC 103263 / KCTC 29153 / YM16-304</strain>
    </source>
</reference>
<dbReference type="RefSeq" id="WP_015440866.1">
    <property type="nucleotide sequence ID" value="NC_020520.1"/>
</dbReference>
<dbReference type="OrthoDB" id="5182632at2"/>
<dbReference type="AlphaFoldDB" id="A0A6C7E8U0"/>
<dbReference type="KEGG" id="aym:YM304_13050"/>